<dbReference type="OrthoDB" id="2802845at2759"/>
<proteinExistence type="predicted"/>
<feature type="compositionally biased region" description="Polar residues" evidence="1">
    <location>
        <begin position="227"/>
        <end position="242"/>
    </location>
</feature>
<dbReference type="eggNOG" id="ENOG502SW6A">
    <property type="taxonomic scope" value="Eukaryota"/>
</dbReference>
<name>S8F0J2_FOMSC</name>
<dbReference type="HOGENOM" id="CLU_343250_0_0_1"/>
<evidence type="ECO:0000313" key="2">
    <source>
        <dbReference type="EMBL" id="EPS95330.1"/>
    </source>
</evidence>
<evidence type="ECO:0000256" key="1">
    <source>
        <dbReference type="SAM" id="MobiDB-lite"/>
    </source>
</evidence>
<evidence type="ECO:0000313" key="3">
    <source>
        <dbReference type="Proteomes" id="UP000015241"/>
    </source>
</evidence>
<feature type="region of interest" description="Disordered" evidence="1">
    <location>
        <begin position="208"/>
        <end position="242"/>
    </location>
</feature>
<accession>S8F0J2</accession>
<sequence>MCDELSRLALLLEYERPFNTLVVDLIGDITSDLRRSDYEYAFAAPLFQSAHRHESLELRLLALHNKGYKHNGQSWVSPFHVSPTLSLASLSHTENRWKFCNHSLTISDGQLHLFFAIAEFPVSLRLPGAVPDSERQILPHTCISKHFYRDLPQDVAASGSDLPPDYEICDSCVVDLTGQEAGDDGDAAYGDPVATLDTLSLGDIPQRSFLPSSQAAQSPGDRRLSTRIRSGSPRQAGSLRRTATQPSFLVRALPPTLGWAVPYSPPSSESQYYPALACRLLRRFRDAAFEGAARNADATEQVSLDIPGTDTAHIALVYKDLIGQAVAAGDFSEILTRDRAFNVVHATSNDGPDTLSFGDGLEREVLTILAGQVVAALPMYFVSRLGDHGHSLSCPSVFPNSIERKQELGLLGAIISLCLMSGIAIKGIDGAWLVFVLNGCDFCSLDRSVMERFHPDLAKALIDLDSCGPNGDLAPFAHYLELFADIKIEQYVRRDAATHAALAPFLLFRALFGTEPPAEHSDTRALLKGLNLPCPNGWTMQKAARAFRGGPAALVSACYMTRITTYASLLPRLIIFVNSSVPASLDLPDLFKGFLQRTGVPAQPNFRERLADGVYKSALIPLDEMESNAGFRSIMFCIAATGGDSIMGDDLQVTFVGGEGDDAYACPPESRAFFAAQGVASWRTCFSKITIPTGYLECCVRRVYDSNSVAEAPSLVDDIDAWLLDGILSAIAATHGGIA</sequence>
<dbReference type="AlphaFoldDB" id="S8F0J2"/>
<dbReference type="Proteomes" id="UP000015241">
    <property type="component" value="Unassembled WGS sequence"/>
</dbReference>
<evidence type="ECO:0008006" key="4">
    <source>
        <dbReference type="Google" id="ProtNLM"/>
    </source>
</evidence>
<protein>
    <recommendedName>
        <fullName evidence="4">HECT domain-containing protein</fullName>
    </recommendedName>
</protein>
<dbReference type="InParanoid" id="S8F0J2"/>
<reference evidence="2 3" key="1">
    <citation type="journal article" date="2012" name="Science">
        <title>The Paleozoic origin of enzymatic lignin decomposition reconstructed from 31 fungal genomes.</title>
        <authorList>
            <person name="Floudas D."/>
            <person name="Binder M."/>
            <person name="Riley R."/>
            <person name="Barry K."/>
            <person name="Blanchette R.A."/>
            <person name="Henrissat B."/>
            <person name="Martinez A.T."/>
            <person name="Otillar R."/>
            <person name="Spatafora J.W."/>
            <person name="Yadav J.S."/>
            <person name="Aerts A."/>
            <person name="Benoit I."/>
            <person name="Boyd A."/>
            <person name="Carlson A."/>
            <person name="Copeland A."/>
            <person name="Coutinho P.M."/>
            <person name="de Vries R.P."/>
            <person name="Ferreira P."/>
            <person name="Findley K."/>
            <person name="Foster B."/>
            <person name="Gaskell J."/>
            <person name="Glotzer D."/>
            <person name="Gorecki P."/>
            <person name="Heitman J."/>
            <person name="Hesse C."/>
            <person name="Hori C."/>
            <person name="Igarashi K."/>
            <person name="Jurgens J.A."/>
            <person name="Kallen N."/>
            <person name="Kersten P."/>
            <person name="Kohler A."/>
            <person name="Kuees U."/>
            <person name="Kumar T.K.A."/>
            <person name="Kuo A."/>
            <person name="LaButti K."/>
            <person name="Larrondo L.F."/>
            <person name="Lindquist E."/>
            <person name="Ling A."/>
            <person name="Lombard V."/>
            <person name="Lucas S."/>
            <person name="Lundell T."/>
            <person name="Martin R."/>
            <person name="McLaughlin D.J."/>
            <person name="Morgenstern I."/>
            <person name="Morin E."/>
            <person name="Murat C."/>
            <person name="Nagy L.G."/>
            <person name="Nolan M."/>
            <person name="Ohm R.A."/>
            <person name="Patyshakuliyeva A."/>
            <person name="Rokas A."/>
            <person name="Ruiz-Duenas F.J."/>
            <person name="Sabat G."/>
            <person name="Salamov A."/>
            <person name="Samejima M."/>
            <person name="Schmutz J."/>
            <person name="Slot J.C."/>
            <person name="St John F."/>
            <person name="Stenlid J."/>
            <person name="Sun H."/>
            <person name="Sun S."/>
            <person name="Syed K."/>
            <person name="Tsang A."/>
            <person name="Wiebenga A."/>
            <person name="Young D."/>
            <person name="Pisabarro A."/>
            <person name="Eastwood D.C."/>
            <person name="Martin F."/>
            <person name="Cullen D."/>
            <person name="Grigoriev I.V."/>
            <person name="Hibbett D.S."/>
        </authorList>
    </citation>
    <scope>NUCLEOTIDE SEQUENCE</scope>
    <source>
        <strain evidence="3">FP-58527</strain>
    </source>
</reference>
<gene>
    <name evidence="2" type="ORF">FOMPIDRAFT_86406</name>
</gene>
<keyword evidence="3" id="KW-1185">Reference proteome</keyword>
<dbReference type="EMBL" id="KE504210">
    <property type="protein sequence ID" value="EPS95330.1"/>
    <property type="molecule type" value="Genomic_DNA"/>
</dbReference>
<organism evidence="2 3">
    <name type="scientific">Fomitopsis schrenkii</name>
    <name type="common">Brown rot fungus</name>
    <dbReference type="NCBI Taxonomy" id="2126942"/>
    <lineage>
        <taxon>Eukaryota</taxon>
        <taxon>Fungi</taxon>
        <taxon>Dikarya</taxon>
        <taxon>Basidiomycota</taxon>
        <taxon>Agaricomycotina</taxon>
        <taxon>Agaricomycetes</taxon>
        <taxon>Polyporales</taxon>
        <taxon>Fomitopsis</taxon>
    </lineage>
</organism>